<dbReference type="OrthoDB" id="672793at2759"/>
<keyword evidence="7" id="KW-1185">Reference proteome</keyword>
<comment type="caution">
    <text evidence="6">The sequence shown here is derived from an EMBL/GenBank/DDBJ whole genome shotgun (WGS) entry which is preliminary data.</text>
</comment>
<dbReference type="Gene3D" id="3.30.428.10">
    <property type="entry name" value="HIT-like"/>
    <property type="match status" value="1"/>
</dbReference>
<dbReference type="Proteomes" id="UP000275408">
    <property type="component" value="Unassembled WGS sequence"/>
</dbReference>
<dbReference type="PANTHER" id="PTHR23089">
    <property type="entry name" value="HISTIDINE TRIAD HIT PROTEIN"/>
    <property type="match status" value="1"/>
</dbReference>
<feature type="domain" description="HIT" evidence="5">
    <location>
        <begin position="64"/>
        <end position="173"/>
    </location>
</feature>
<dbReference type="InterPro" id="IPR001310">
    <property type="entry name" value="Histidine_triad_HIT"/>
</dbReference>
<dbReference type="EMBL" id="RCHS01002172">
    <property type="protein sequence ID" value="RMX49113.1"/>
    <property type="molecule type" value="Genomic_DNA"/>
</dbReference>
<reference evidence="6 7" key="1">
    <citation type="journal article" date="2018" name="Sci. Rep.">
        <title>Comparative analysis of the Pocillopora damicornis genome highlights role of immune system in coral evolution.</title>
        <authorList>
            <person name="Cunning R."/>
            <person name="Bay R.A."/>
            <person name="Gillette P."/>
            <person name="Baker A.C."/>
            <person name="Traylor-Knowles N."/>
        </authorList>
    </citation>
    <scope>NUCLEOTIDE SEQUENCE [LARGE SCALE GENOMIC DNA]</scope>
    <source>
        <strain evidence="6">RSMAS</strain>
        <tissue evidence="6">Whole animal</tissue>
    </source>
</reference>
<dbReference type="PRINTS" id="PR00332">
    <property type="entry name" value="HISTRIAD"/>
</dbReference>
<dbReference type="InterPro" id="IPR011146">
    <property type="entry name" value="HIT-like"/>
</dbReference>
<accession>A0A3M6U606</accession>
<dbReference type="PROSITE" id="PS51084">
    <property type="entry name" value="HIT_2"/>
    <property type="match status" value="1"/>
</dbReference>
<dbReference type="InterPro" id="IPR019808">
    <property type="entry name" value="Histidine_triad_CS"/>
</dbReference>
<evidence type="ECO:0000256" key="1">
    <source>
        <dbReference type="PIRSR" id="PIRSR601310-1"/>
    </source>
</evidence>
<evidence type="ECO:0000313" key="7">
    <source>
        <dbReference type="Proteomes" id="UP000275408"/>
    </source>
</evidence>
<dbReference type="AlphaFoldDB" id="A0A3M6U606"/>
<dbReference type="CDD" id="cd01276">
    <property type="entry name" value="PKCI_related"/>
    <property type="match status" value="1"/>
</dbReference>
<proteinExistence type="predicted"/>
<dbReference type="OMA" id="QQLGWPP"/>
<dbReference type="InterPro" id="IPR036265">
    <property type="entry name" value="HIT-like_sf"/>
</dbReference>
<evidence type="ECO:0000256" key="4">
    <source>
        <dbReference type="SAM" id="SignalP"/>
    </source>
</evidence>
<sequence length="173" mass="19088">MASIILRRTNFYASRLFLTAAAALSVAPKILTAEFCSTGKCNDEVEKAKLASVAAEKYQPQDTIFGKILRKEIPADIIYEDDKAIAFRDVNPVAPTHVLVIPRKPITQLAASTEEDIPLLGHLLWVAKKVAEQENLKDSGYRIVINNGRDGAQSVYHLHIHVIGGRQMSWPPG</sequence>
<dbReference type="SUPFAM" id="SSF54197">
    <property type="entry name" value="HIT-like"/>
    <property type="match status" value="1"/>
</dbReference>
<feature type="active site" description="Tele-AMP-histidine intermediate" evidence="1">
    <location>
        <position position="159"/>
    </location>
</feature>
<feature type="short sequence motif" description="Histidine triad motif" evidence="2 3">
    <location>
        <begin position="157"/>
        <end position="161"/>
    </location>
</feature>
<dbReference type="Pfam" id="PF01230">
    <property type="entry name" value="HIT"/>
    <property type="match status" value="1"/>
</dbReference>
<dbReference type="PROSITE" id="PS00892">
    <property type="entry name" value="HIT_1"/>
    <property type="match status" value="1"/>
</dbReference>
<organism evidence="6 7">
    <name type="scientific">Pocillopora damicornis</name>
    <name type="common">Cauliflower coral</name>
    <name type="synonym">Millepora damicornis</name>
    <dbReference type="NCBI Taxonomy" id="46731"/>
    <lineage>
        <taxon>Eukaryota</taxon>
        <taxon>Metazoa</taxon>
        <taxon>Cnidaria</taxon>
        <taxon>Anthozoa</taxon>
        <taxon>Hexacorallia</taxon>
        <taxon>Scleractinia</taxon>
        <taxon>Astrocoeniina</taxon>
        <taxon>Pocilloporidae</taxon>
        <taxon>Pocillopora</taxon>
    </lineage>
</organism>
<dbReference type="STRING" id="46731.A0A3M6U606"/>
<feature type="signal peptide" evidence="4">
    <location>
        <begin position="1"/>
        <end position="32"/>
    </location>
</feature>
<feature type="chain" id="PRO_5018045753" description="HIT domain-containing protein" evidence="4">
    <location>
        <begin position="33"/>
        <end position="173"/>
    </location>
</feature>
<gene>
    <name evidence="6" type="ORF">pdam_00003891</name>
</gene>
<dbReference type="GO" id="GO:0003824">
    <property type="term" value="F:catalytic activity"/>
    <property type="evidence" value="ECO:0007669"/>
    <property type="project" value="InterPro"/>
</dbReference>
<keyword evidence="4" id="KW-0732">Signal</keyword>
<protein>
    <recommendedName>
        <fullName evidence="5">HIT domain-containing protein</fullName>
    </recommendedName>
</protein>
<evidence type="ECO:0000313" key="6">
    <source>
        <dbReference type="EMBL" id="RMX49113.1"/>
    </source>
</evidence>
<dbReference type="FunFam" id="3.30.428.10:FF:000005">
    <property type="entry name" value="Histidine triad nucleotide-binding protein 1"/>
    <property type="match status" value="1"/>
</dbReference>
<evidence type="ECO:0000256" key="2">
    <source>
        <dbReference type="PIRSR" id="PIRSR601310-3"/>
    </source>
</evidence>
<evidence type="ECO:0000256" key="3">
    <source>
        <dbReference type="PROSITE-ProRule" id="PRU00464"/>
    </source>
</evidence>
<name>A0A3M6U606_POCDA</name>
<evidence type="ECO:0000259" key="5">
    <source>
        <dbReference type="PROSITE" id="PS51084"/>
    </source>
</evidence>